<comment type="caution">
    <text evidence="2">The sequence shown here is derived from an EMBL/GenBank/DDBJ whole genome shotgun (WGS) entry which is preliminary data.</text>
</comment>
<feature type="transmembrane region" description="Helical" evidence="1">
    <location>
        <begin position="96"/>
        <end position="112"/>
    </location>
</feature>
<keyword evidence="3" id="KW-1185">Reference proteome</keyword>
<feature type="transmembrane region" description="Helical" evidence="1">
    <location>
        <begin position="68"/>
        <end position="90"/>
    </location>
</feature>
<proteinExistence type="predicted"/>
<feature type="transmembrane region" description="Helical" evidence="1">
    <location>
        <begin position="37"/>
        <end position="56"/>
    </location>
</feature>
<sequence>MDEKKIVWYKNWLDVIFNLSIALTPLCINGDNSIQYPYFPIVMFMLTVSGVSLYALKRESKYNLKVNTLFLFLKPFLLGVVIQIITTHAFDLKTTIENFLNICVIVVLYMWCERPFFSLYKIIGKWAIFDFIIMAITLLITVEAHLHWLIQVVLSLSSFIIAVKLTWKYKLKNKNL</sequence>
<keyword evidence="1" id="KW-0472">Membrane</keyword>
<dbReference type="EMBL" id="JBJIAB010000002">
    <property type="protein sequence ID" value="MFL0163965.1"/>
    <property type="molecule type" value="Genomic_DNA"/>
</dbReference>
<organism evidence="2 3">
    <name type="scientific">Candidatus Clostridium helianthi</name>
    <dbReference type="NCBI Taxonomy" id="3381660"/>
    <lineage>
        <taxon>Bacteria</taxon>
        <taxon>Bacillati</taxon>
        <taxon>Bacillota</taxon>
        <taxon>Clostridia</taxon>
        <taxon>Eubacteriales</taxon>
        <taxon>Clostridiaceae</taxon>
        <taxon>Clostridium</taxon>
    </lineage>
</organism>
<feature type="transmembrane region" description="Helical" evidence="1">
    <location>
        <begin position="12"/>
        <end position="31"/>
    </location>
</feature>
<evidence type="ECO:0000313" key="2">
    <source>
        <dbReference type="EMBL" id="MFL0163965.1"/>
    </source>
</evidence>
<keyword evidence="1" id="KW-1133">Transmembrane helix</keyword>
<reference evidence="2 3" key="1">
    <citation type="submission" date="2024-11" db="EMBL/GenBank/DDBJ databases">
        <authorList>
            <person name="Heng Y.C."/>
            <person name="Lim A.C.H."/>
            <person name="Lee J.K.Y."/>
            <person name="Kittelmann S."/>
        </authorList>
    </citation>
    <scope>NUCLEOTIDE SEQUENCE [LARGE SCALE GENOMIC DNA]</scope>
    <source>
        <strain evidence="2 3">WILCCON 0112</strain>
    </source>
</reference>
<keyword evidence="1" id="KW-0812">Transmembrane</keyword>
<evidence type="ECO:0000256" key="1">
    <source>
        <dbReference type="SAM" id="Phobius"/>
    </source>
</evidence>
<evidence type="ECO:0000313" key="3">
    <source>
        <dbReference type="Proteomes" id="UP001623600"/>
    </source>
</evidence>
<gene>
    <name evidence="2" type="ORF">ACJDTP_02645</name>
</gene>
<protein>
    <recommendedName>
        <fullName evidence="4">Integral membrane protein</fullName>
    </recommendedName>
</protein>
<feature type="transmembrane region" description="Helical" evidence="1">
    <location>
        <begin position="148"/>
        <end position="167"/>
    </location>
</feature>
<feature type="transmembrane region" description="Helical" evidence="1">
    <location>
        <begin position="124"/>
        <end position="142"/>
    </location>
</feature>
<dbReference type="Proteomes" id="UP001623600">
    <property type="component" value="Unassembled WGS sequence"/>
</dbReference>
<accession>A0ABW8S195</accession>
<dbReference type="RefSeq" id="WP_406760421.1">
    <property type="nucleotide sequence ID" value="NZ_JBJIAB010000002.1"/>
</dbReference>
<name>A0ABW8S195_9CLOT</name>
<evidence type="ECO:0008006" key="4">
    <source>
        <dbReference type="Google" id="ProtNLM"/>
    </source>
</evidence>